<dbReference type="InterPro" id="IPR040511">
    <property type="entry name" value="AGS_C"/>
</dbReference>
<dbReference type="EMBL" id="FRDH01000014">
    <property type="protein sequence ID" value="SHN64682.1"/>
    <property type="molecule type" value="Genomic_DNA"/>
</dbReference>
<accession>A0A1M7T1Y9</accession>
<dbReference type="GO" id="GO:0016779">
    <property type="term" value="F:nucleotidyltransferase activity"/>
    <property type="evidence" value="ECO:0007669"/>
    <property type="project" value="InterPro"/>
</dbReference>
<sequence length="472" mass="54993">MIKYSKQLMELLKDIEVPDSDYEKAVSRYEAVANYINNHFEQYGPELFLQGSFKLGTAIKPLTDDGAYDIDIVCCMKAYSKKQISQNRLKKVVGEAVVSYANANSMKEEPHDGKRCWTLSYVDEHNFHLDILPSVVNDGWSNVIAFTDKRNPNYYDISNNWNISNPKDYYKWFIEISQHSLYKKQFAAVQMRAIEKVPDYKVKTPLQRAIQLFKRHAEVMFENDMEHKPSSIIITTLSAKAFGTYGSNIESFEDLLSILSNKLILFLDRENGKECVKNPVNQNENLSEKWMNDNTYYQEFLKWQKKLSEDFSFDRYETRAFAYSNLEGSLKRKHSIISQNERNVLAIPHHKKPKWRLKLSKDVRISAKYKLNGGIFHPLKNGTPLMKQVDLRFEIQADNLRSYDIFWQVTNTGYEASSVGQLRGDFYNSDIIEGKRVRTESTKYKGDHYVEAYIVKDEICYGKSEPFLVIVV</sequence>
<dbReference type="RefSeq" id="WP_207647724.1">
    <property type="nucleotide sequence ID" value="NZ_FRDH01000014.1"/>
</dbReference>
<proteinExistence type="predicted"/>
<dbReference type="AlphaFoldDB" id="A0A1M7T1Y9"/>
<reference evidence="3 4" key="1">
    <citation type="submission" date="2016-12" db="EMBL/GenBank/DDBJ databases">
        <authorList>
            <person name="Song W.-J."/>
            <person name="Kurnit D.M."/>
        </authorList>
    </citation>
    <scope>NUCLEOTIDE SEQUENCE [LARGE SCALE GENOMIC DNA]</scope>
    <source>
        <strain evidence="3 4">DSM 14810</strain>
    </source>
</reference>
<evidence type="ECO:0000313" key="4">
    <source>
        <dbReference type="Proteomes" id="UP000184097"/>
    </source>
</evidence>
<dbReference type="Pfam" id="PF18144">
    <property type="entry name" value="SMODS"/>
    <property type="match status" value="1"/>
</dbReference>
<dbReference type="CDD" id="cd05400">
    <property type="entry name" value="NT_2-5OAS_ClassI-CCAase"/>
    <property type="match status" value="1"/>
</dbReference>
<dbReference type="Pfam" id="PF18134">
    <property type="entry name" value="AGS_C"/>
    <property type="match status" value="1"/>
</dbReference>
<feature type="domain" description="Adenylyl/Guanylyl and SMODS C-terminal sensor" evidence="2">
    <location>
        <begin position="347"/>
        <end position="470"/>
    </location>
</feature>
<gene>
    <name evidence="3" type="ORF">SAMN02745247_02836</name>
</gene>
<dbReference type="GO" id="GO:0051607">
    <property type="term" value="P:defense response to virus"/>
    <property type="evidence" value="ECO:0007669"/>
    <property type="project" value="UniProtKB-KW"/>
</dbReference>
<dbReference type="InterPro" id="IPR043519">
    <property type="entry name" value="NT_sf"/>
</dbReference>
<dbReference type="SUPFAM" id="SSF81301">
    <property type="entry name" value="Nucleotidyltransferase"/>
    <property type="match status" value="1"/>
</dbReference>
<evidence type="ECO:0000259" key="2">
    <source>
        <dbReference type="Pfam" id="PF18134"/>
    </source>
</evidence>
<evidence type="ECO:0000256" key="1">
    <source>
        <dbReference type="ARBA" id="ARBA00023118"/>
    </source>
</evidence>
<dbReference type="Proteomes" id="UP000184097">
    <property type="component" value="Unassembled WGS sequence"/>
</dbReference>
<name>A0A1M7T1Y9_9FIRM</name>
<dbReference type="InterPro" id="IPR006116">
    <property type="entry name" value="NT_2-5OAS_ClassI-CCAase"/>
</dbReference>
<dbReference type="Gene3D" id="3.30.460.10">
    <property type="entry name" value="Beta Polymerase, domain 2"/>
    <property type="match status" value="1"/>
</dbReference>
<protein>
    <recommendedName>
        <fullName evidence="2">Adenylyl/Guanylyl and SMODS C-terminal sensor domain-containing protein</fullName>
    </recommendedName>
</protein>
<keyword evidence="1" id="KW-0051">Antiviral defense</keyword>
<organism evidence="3 4">
    <name type="scientific">Butyrivibrio hungatei DSM 14810</name>
    <dbReference type="NCBI Taxonomy" id="1121132"/>
    <lineage>
        <taxon>Bacteria</taxon>
        <taxon>Bacillati</taxon>
        <taxon>Bacillota</taxon>
        <taxon>Clostridia</taxon>
        <taxon>Lachnospirales</taxon>
        <taxon>Lachnospiraceae</taxon>
        <taxon>Butyrivibrio</taxon>
    </lineage>
</organism>
<evidence type="ECO:0000313" key="3">
    <source>
        <dbReference type="EMBL" id="SHN64682.1"/>
    </source>
</evidence>